<dbReference type="RefSeq" id="WP_138084243.1">
    <property type="nucleotide sequence ID" value="NZ_VAUV01000001.1"/>
</dbReference>
<dbReference type="AlphaFoldDB" id="A0A5R8KK44"/>
<comment type="caution">
    <text evidence="1">The sequence shown here is derived from an EMBL/GenBank/DDBJ whole genome shotgun (WGS) entry which is preliminary data.</text>
</comment>
<dbReference type="Gene3D" id="1.10.3210.10">
    <property type="entry name" value="Hypothetical protein af1432"/>
    <property type="match status" value="1"/>
</dbReference>
<evidence type="ECO:0000313" key="2">
    <source>
        <dbReference type="Proteomes" id="UP000306196"/>
    </source>
</evidence>
<proteinExistence type="predicted"/>
<organism evidence="1 2">
    <name type="scientific">Phragmitibacter flavus</name>
    <dbReference type="NCBI Taxonomy" id="2576071"/>
    <lineage>
        <taxon>Bacteria</taxon>
        <taxon>Pseudomonadati</taxon>
        <taxon>Verrucomicrobiota</taxon>
        <taxon>Verrucomicrobiia</taxon>
        <taxon>Verrucomicrobiales</taxon>
        <taxon>Verrucomicrobiaceae</taxon>
        <taxon>Phragmitibacter</taxon>
    </lineage>
</organism>
<dbReference type="PIRSF" id="PIRSF035170">
    <property type="entry name" value="HD_phosphohydro"/>
    <property type="match status" value="1"/>
</dbReference>
<evidence type="ECO:0000313" key="1">
    <source>
        <dbReference type="EMBL" id="TLD72620.1"/>
    </source>
</evidence>
<dbReference type="SUPFAM" id="SSF109604">
    <property type="entry name" value="HD-domain/PDEase-like"/>
    <property type="match status" value="1"/>
</dbReference>
<dbReference type="EMBL" id="VAUV01000001">
    <property type="protein sequence ID" value="TLD72620.1"/>
    <property type="molecule type" value="Genomic_DNA"/>
</dbReference>
<dbReference type="OrthoDB" id="9808993at2"/>
<gene>
    <name evidence="1" type="ORF">FEM03_00655</name>
</gene>
<dbReference type="PANTHER" id="PTHR21174">
    <property type="match status" value="1"/>
</dbReference>
<dbReference type="InterPro" id="IPR009218">
    <property type="entry name" value="HD_phosphohydro"/>
</dbReference>
<accession>A0A5R8KK44</accession>
<dbReference type="Proteomes" id="UP000306196">
    <property type="component" value="Unassembled WGS sequence"/>
</dbReference>
<name>A0A5R8KK44_9BACT</name>
<sequence>MNDAFHQLWTHCQLDGNSDAVFDQLYRAYSETHRHYHNLQHLSECLSELEAVRPALPQHEIHAVEMALWFHDAVYDTHAADNEARSAEFAVQTLSAANASRSFIDQVSALILATKTHPSSNNPAIAIMLDIDLSILGKPSERYWQYEAQIRAEYHWVPPALFSAKRIEVLDQFLARDFVYLTPIFRERCETQARRNLSAAIQNLRKELSTPD</sequence>
<dbReference type="PANTHER" id="PTHR21174:SF0">
    <property type="entry name" value="HD PHOSPHOHYDROLASE FAMILY PROTEIN-RELATED"/>
    <property type="match status" value="1"/>
</dbReference>
<protein>
    <submittedName>
        <fullName evidence="1">N-methyl-D-aspartate receptor NMDAR2C subunit</fullName>
    </submittedName>
</protein>
<keyword evidence="1" id="KW-0675">Receptor</keyword>
<reference evidence="1 2" key="1">
    <citation type="submission" date="2019-05" db="EMBL/GenBank/DDBJ databases">
        <title>Verrucobacter flavum gen. nov., sp. nov. a new member of the family Verrucomicrobiaceae.</title>
        <authorList>
            <person name="Szuroczki S."/>
            <person name="Abbaszade G."/>
            <person name="Szabo A."/>
            <person name="Felfoldi T."/>
            <person name="Schumann P."/>
            <person name="Boka K."/>
            <person name="Keki Z."/>
            <person name="Toumi M."/>
            <person name="Toth E."/>
        </authorList>
    </citation>
    <scope>NUCLEOTIDE SEQUENCE [LARGE SCALE GENOMIC DNA]</scope>
    <source>
        <strain evidence="1 2">MG-N-17</strain>
    </source>
</reference>
<keyword evidence="2" id="KW-1185">Reference proteome</keyword>